<keyword evidence="1" id="KW-1133">Transmembrane helix</keyword>
<dbReference type="Proteomes" id="UP000003299">
    <property type="component" value="Unassembled WGS sequence"/>
</dbReference>
<keyword evidence="1" id="KW-0812">Transmembrane</keyword>
<dbReference type="AlphaFoldDB" id="F0BEW2"/>
<comment type="caution">
    <text evidence="2">The sequence shown here is derived from an EMBL/GenBank/DDBJ whole genome shotgun (WGS) entry which is preliminary data.</text>
</comment>
<dbReference type="eggNOG" id="ENOG503447D">
    <property type="taxonomic scope" value="Bacteria"/>
</dbReference>
<evidence type="ECO:0000313" key="3">
    <source>
        <dbReference type="Proteomes" id="UP000003299"/>
    </source>
</evidence>
<organism evidence="2 3">
    <name type="scientific">Xanthomonas vesicatoria ATCC 35937</name>
    <dbReference type="NCBI Taxonomy" id="925775"/>
    <lineage>
        <taxon>Bacteria</taxon>
        <taxon>Pseudomonadati</taxon>
        <taxon>Pseudomonadota</taxon>
        <taxon>Gammaproteobacteria</taxon>
        <taxon>Lysobacterales</taxon>
        <taxon>Lysobacteraceae</taxon>
        <taxon>Xanthomonas</taxon>
    </lineage>
</organism>
<evidence type="ECO:0000313" key="2">
    <source>
        <dbReference type="EMBL" id="EGD08982.1"/>
    </source>
</evidence>
<keyword evidence="1" id="KW-0472">Membrane</keyword>
<protein>
    <submittedName>
        <fullName evidence="2">Uncharacterized protein</fullName>
    </submittedName>
</protein>
<sequence length="162" mass="18056">MAAQRAGLTEALAAKEKNLATAITALLSIFGVVVGALLQNHFARQSHQEKHLLESRNAAYIDFLEAVSELVAAQRVGNKQREIEQLARLTHAKARICIFGEEHVVRRLATFWATGATLETEQEILAFTRFCMEIRKSLGIKDKEFLHSEVSQLLFAVNPARS</sequence>
<accession>F0BEW2</accession>
<gene>
    <name evidence="2" type="ORF">XVE_2742</name>
</gene>
<proteinExistence type="predicted"/>
<reference evidence="2 3" key="1">
    <citation type="journal article" date="2011" name="BMC Genomics">
        <title>Comparative genomics reveals diversity among xanthomonads infecting tomato and pepper.</title>
        <authorList>
            <person name="Potnis N."/>
            <person name="Krasileva K."/>
            <person name="Chow V."/>
            <person name="Almeida N.F."/>
            <person name="Patil P.B."/>
            <person name="Ryan R.P."/>
            <person name="Sharlach M."/>
            <person name="Behlau F."/>
            <person name="Dow J.M."/>
            <person name="Momol M.T."/>
            <person name="White F.F."/>
            <person name="Preston J.F."/>
            <person name="Vinatzer B.A."/>
            <person name="Koebnik R."/>
            <person name="Setubal J.C."/>
            <person name="Norman D.J."/>
            <person name="Staskawicz B.J."/>
            <person name="Jones J.B."/>
        </authorList>
    </citation>
    <scope>NUCLEOTIDE SEQUENCE [LARGE SCALE GENOMIC DNA]</scope>
    <source>
        <strain evidence="2 3">ATCC 35937</strain>
    </source>
</reference>
<evidence type="ECO:0000256" key="1">
    <source>
        <dbReference type="SAM" id="Phobius"/>
    </source>
</evidence>
<name>F0BEW2_9XANT</name>
<dbReference type="EMBL" id="AEQV01000092">
    <property type="protein sequence ID" value="EGD08982.1"/>
    <property type="molecule type" value="Genomic_DNA"/>
</dbReference>
<feature type="transmembrane region" description="Helical" evidence="1">
    <location>
        <begin position="19"/>
        <end position="38"/>
    </location>
</feature>